<accession>Q6CIC4</accession>
<dbReference type="HOGENOM" id="CLU_132206_1_0_1"/>
<comment type="similarity">
    <text evidence="2">Belongs to the membrane magnesium transporter (TC 1.A.67) family.</text>
</comment>
<dbReference type="PaxDb" id="284590-Q6CIC4"/>
<keyword evidence="3" id="KW-0812">Transmembrane</keyword>
<gene>
    <name evidence="6" type="ORF">KLLA0_F27775g</name>
</gene>
<dbReference type="InterPro" id="IPR053279">
    <property type="entry name" value="EMC_subunit"/>
</dbReference>
<dbReference type="GO" id="GO:0072546">
    <property type="term" value="C:EMC complex"/>
    <property type="evidence" value="ECO:0007669"/>
    <property type="project" value="TreeGrafter"/>
</dbReference>
<dbReference type="GO" id="GO:0034975">
    <property type="term" value="P:protein folding in endoplasmic reticulum"/>
    <property type="evidence" value="ECO:0007669"/>
    <property type="project" value="TreeGrafter"/>
</dbReference>
<dbReference type="STRING" id="284590.Q6CIC4"/>
<dbReference type="AlphaFoldDB" id="Q6CIC4"/>
<evidence type="ECO:0000256" key="4">
    <source>
        <dbReference type="ARBA" id="ARBA00022989"/>
    </source>
</evidence>
<evidence type="ECO:0000313" key="7">
    <source>
        <dbReference type="Proteomes" id="UP000000598"/>
    </source>
</evidence>
<dbReference type="KEGG" id="kla:KLLA0_F27775g"/>
<dbReference type="Proteomes" id="UP000000598">
    <property type="component" value="Chromosome F"/>
</dbReference>
<protein>
    <submittedName>
        <fullName evidence="6">KLLA0F27775p</fullName>
    </submittedName>
</protein>
<evidence type="ECO:0000256" key="2">
    <source>
        <dbReference type="ARBA" id="ARBA00006109"/>
    </source>
</evidence>
<dbReference type="eggNOG" id="ENOG502S8V0">
    <property type="taxonomic scope" value="Eukaryota"/>
</dbReference>
<dbReference type="PANTHER" id="PTHR28144">
    <property type="entry name" value="ER MEMBRANE PROTEIN COMPLEX SUBUNIT 5"/>
    <property type="match status" value="1"/>
</dbReference>
<keyword evidence="4" id="KW-1133">Transmembrane helix</keyword>
<dbReference type="EMBL" id="CR382126">
    <property type="protein sequence ID" value="CAG99023.1"/>
    <property type="molecule type" value="Genomic_DNA"/>
</dbReference>
<dbReference type="FunCoup" id="Q6CIC4">
    <property type="interactions" value="70"/>
</dbReference>
<reference evidence="6 7" key="1">
    <citation type="journal article" date="2004" name="Nature">
        <title>Genome evolution in yeasts.</title>
        <authorList>
            <consortium name="Genolevures"/>
            <person name="Dujon B."/>
            <person name="Sherman D."/>
            <person name="Fischer G."/>
            <person name="Durrens P."/>
            <person name="Casaregola S."/>
            <person name="Lafontaine I."/>
            <person name="de Montigny J."/>
            <person name="Marck C."/>
            <person name="Neuveglise C."/>
            <person name="Talla E."/>
            <person name="Goffard N."/>
            <person name="Frangeul L."/>
            <person name="Aigle M."/>
            <person name="Anthouard V."/>
            <person name="Babour A."/>
            <person name="Barbe V."/>
            <person name="Barnay S."/>
            <person name="Blanchin S."/>
            <person name="Beckerich J.M."/>
            <person name="Beyne E."/>
            <person name="Bleykasten C."/>
            <person name="Boisrame A."/>
            <person name="Boyer J."/>
            <person name="Cattolico L."/>
            <person name="Confanioleri F."/>
            <person name="de Daruvar A."/>
            <person name="Despons L."/>
            <person name="Fabre E."/>
            <person name="Fairhead C."/>
            <person name="Ferry-Dumazet H."/>
            <person name="Groppi A."/>
            <person name="Hantraye F."/>
            <person name="Hennequin C."/>
            <person name="Jauniaux N."/>
            <person name="Joyet P."/>
            <person name="Kachouri R."/>
            <person name="Kerrest A."/>
            <person name="Koszul R."/>
            <person name="Lemaire M."/>
            <person name="Lesur I."/>
            <person name="Ma L."/>
            <person name="Muller H."/>
            <person name="Nicaud J.M."/>
            <person name="Nikolski M."/>
            <person name="Oztas S."/>
            <person name="Ozier-Kalogeropoulos O."/>
            <person name="Pellenz S."/>
            <person name="Potier S."/>
            <person name="Richard G.F."/>
            <person name="Straub M.L."/>
            <person name="Suleau A."/>
            <person name="Swennene D."/>
            <person name="Tekaia F."/>
            <person name="Wesolowski-Louvel M."/>
            <person name="Westhof E."/>
            <person name="Wirth B."/>
            <person name="Zeniou-Meyer M."/>
            <person name="Zivanovic I."/>
            <person name="Bolotin-Fukuhara M."/>
            <person name="Thierry A."/>
            <person name="Bouchier C."/>
            <person name="Caudron B."/>
            <person name="Scarpelli C."/>
            <person name="Gaillardin C."/>
            <person name="Weissenbach J."/>
            <person name="Wincker P."/>
            <person name="Souciet J.L."/>
        </authorList>
    </citation>
    <scope>NUCLEOTIDE SEQUENCE [LARGE SCALE GENOMIC DNA]</scope>
    <source>
        <strain evidence="7">ATCC 8585 / CBS 2359 / DSM 70799 / NBRC 1267 / NRRL Y-1140 / WM37</strain>
    </source>
</reference>
<sequence>MSILSKSFYFIAWIQIIHSGVSSYEFHQIVKHIILENPDAKTPGLPDDVKLEALCGLLFFILGTFISQSKLKYLSIRGEERIIETDEYLKPIELNKASSTDVVINNDPYGEINYLPSFVDIHAKRKLFKEYLHRSL</sequence>
<comment type="subcellular location">
    <subcellularLocation>
        <location evidence="1">Endomembrane system</location>
        <topology evidence="1">Multi-pass membrane protein</topology>
    </subcellularLocation>
</comment>
<keyword evidence="7" id="KW-1185">Reference proteome</keyword>
<evidence type="ECO:0000313" key="6">
    <source>
        <dbReference type="EMBL" id="CAG99023.1"/>
    </source>
</evidence>
<dbReference type="InParanoid" id="Q6CIC4"/>
<evidence type="ECO:0000256" key="3">
    <source>
        <dbReference type="ARBA" id="ARBA00022692"/>
    </source>
</evidence>
<dbReference type="PANTHER" id="PTHR28144:SF1">
    <property type="entry name" value="ER MEMBRANE PROTEIN COMPLEX SUBUNIT 5"/>
    <property type="match status" value="1"/>
</dbReference>
<evidence type="ECO:0000256" key="1">
    <source>
        <dbReference type="ARBA" id="ARBA00004127"/>
    </source>
</evidence>
<name>Q6CIC4_KLULA</name>
<dbReference type="OMA" id="STHYHTD"/>
<organism evidence="6 7">
    <name type="scientific">Kluyveromyces lactis (strain ATCC 8585 / CBS 2359 / DSM 70799 / NBRC 1267 / NRRL Y-1140 / WM37)</name>
    <name type="common">Yeast</name>
    <name type="synonym">Candida sphaerica</name>
    <dbReference type="NCBI Taxonomy" id="284590"/>
    <lineage>
        <taxon>Eukaryota</taxon>
        <taxon>Fungi</taxon>
        <taxon>Dikarya</taxon>
        <taxon>Ascomycota</taxon>
        <taxon>Saccharomycotina</taxon>
        <taxon>Saccharomycetes</taxon>
        <taxon>Saccharomycetales</taxon>
        <taxon>Saccharomycetaceae</taxon>
        <taxon>Kluyveromyces</taxon>
    </lineage>
</organism>
<evidence type="ECO:0000256" key="5">
    <source>
        <dbReference type="ARBA" id="ARBA00023136"/>
    </source>
</evidence>
<keyword evidence="5" id="KW-0472">Membrane</keyword>
<dbReference type="InterPro" id="IPR018937">
    <property type="entry name" value="MMgT"/>
</dbReference>
<dbReference type="Pfam" id="PF10270">
    <property type="entry name" value="MMgT"/>
    <property type="match status" value="1"/>
</dbReference>
<proteinExistence type="inferred from homology"/>